<dbReference type="PROSITE" id="PS50112">
    <property type="entry name" value="PAS"/>
    <property type="match status" value="1"/>
</dbReference>
<evidence type="ECO:0000256" key="4">
    <source>
        <dbReference type="PROSITE-ProRule" id="PRU00094"/>
    </source>
</evidence>
<dbReference type="SMART" id="SM00401">
    <property type="entry name" value="ZnF_GATA"/>
    <property type="match status" value="1"/>
</dbReference>
<evidence type="ECO:0000256" key="2">
    <source>
        <dbReference type="ARBA" id="ARBA00022771"/>
    </source>
</evidence>
<dbReference type="AlphaFoldDB" id="A0A2H4SE82"/>
<protein>
    <submittedName>
        <fullName evidence="8">Cutinase palindrome-binding</fullName>
    </submittedName>
</protein>
<dbReference type="PANTHER" id="PTHR45658:SF18">
    <property type="entry name" value="PROTEIN GAT2"/>
    <property type="match status" value="1"/>
</dbReference>
<dbReference type="InterPro" id="IPR035965">
    <property type="entry name" value="PAS-like_dom_sf"/>
</dbReference>
<feature type="region of interest" description="Disordered" evidence="5">
    <location>
        <begin position="481"/>
        <end position="503"/>
    </location>
</feature>
<evidence type="ECO:0000313" key="8">
    <source>
        <dbReference type="EMBL" id="ATY61421.1"/>
    </source>
</evidence>
<evidence type="ECO:0000256" key="3">
    <source>
        <dbReference type="ARBA" id="ARBA00022833"/>
    </source>
</evidence>
<proteinExistence type="predicted"/>
<feature type="region of interest" description="Disordered" evidence="5">
    <location>
        <begin position="96"/>
        <end position="139"/>
    </location>
</feature>
<dbReference type="Proteomes" id="UP000323067">
    <property type="component" value="Chromosome vii"/>
</dbReference>
<feature type="domain" description="GATA-type" evidence="7">
    <location>
        <begin position="442"/>
        <end position="475"/>
    </location>
</feature>
<dbReference type="GO" id="GO:0043565">
    <property type="term" value="F:sequence-specific DNA binding"/>
    <property type="evidence" value="ECO:0007669"/>
    <property type="project" value="InterPro"/>
</dbReference>
<dbReference type="InterPro" id="IPR000014">
    <property type="entry name" value="PAS"/>
</dbReference>
<dbReference type="PROSITE" id="PS50114">
    <property type="entry name" value="GATA_ZN_FINGER_2"/>
    <property type="match status" value="1"/>
</dbReference>
<gene>
    <name evidence="8" type="ORF">A9K55_007528</name>
</gene>
<dbReference type="PANTHER" id="PTHR45658">
    <property type="entry name" value="GATA TRANSCRIPTION FACTOR"/>
    <property type="match status" value="1"/>
</dbReference>
<sequence>MSQGHPPPPNGYAAFQNMNLNFMPDASAAQHPIIMPSTTTGPDDPGAFDDDAMRFADAQLFGQFTSDMSMGAFASGDPSLTDAFNPDFALDAMMANGFDDSVDPDDAPGTDNLPGGGPAPVDGPPQPVQLANPGTSTLNEFTKRRNWPAKIVEELRDWLQIVDANGRIKFVSRSVADVAGYADEDLRDVFLKDLIHPDDRGVFVSELNECIASGNILRIFYRFKKKDGRYTIFEAVGHAHIAAAKFAPNPSNQSPFCQAVFMVARPYPTRNAALLDSFLEHKIENERLRRRIAELQREEQADADDTHQQMSQTMSHTGSNMAPSEFAGPSSTPRHGHGNGDTAMTGTPENSLFNGALTRENLEGVAAGAHRDSLRDKMARYEGTSHGETIEMLTGLRYMEGERSHGITTGNTSPALIRGDAGIAIPKDRDGRLGDKKKKIKVSEEYVCTDCGTLDSPEWRKGPSGPKTLCNACGLRWAKKEKKRSKLHGGSLPTLSTDFGPVS</sequence>
<feature type="compositionally biased region" description="Basic and acidic residues" evidence="5">
    <location>
        <begin position="298"/>
        <end position="307"/>
    </location>
</feature>
<dbReference type="Gene3D" id="3.30.50.10">
    <property type="entry name" value="Erythroid Transcription Factor GATA-1, subunit A"/>
    <property type="match status" value="1"/>
</dbReference>
<feature type="compositionally biased region" description="Polar residues" evidence="5">
    <location>
        <begin position="308"/>
        <end position="322"/>
    </location>
</feature>
<dbReference type="Pfam" id="PF00320">
    <property type="entry name" value="GATA"/>
    <property type="match status" value="1"/>
</dbReference>
<reference evidence="8 9" key="1">
    <citation type="journal article" date="2017" name="BMC Genomics">
        <title>Chromosome level assembly and secondary metabolite potential of the parasitic fungus Cordyceps militaris.</title>
        <authorList>
            <person name="Kramer G.J."/>
            <person name="Nodwell J.R."/>
        </authorList>
    </citation>
    <scope>NUCLEOTIDE SEQUENCE [LARGE SCALE GENOMIC DNA]</scope>
    <source>
        <strain evidence="8 9">ATCC 34164</strain>
    </source>
</reference>
<dbReference type="EMBL" id="CP023324">
    <property type="protein sequence ID" value="ATY61421.1"/>
    <property type="molecule type" value="Genomic_DNA"/>
</dbReference>
<dbReference type="SUPFAM" id="SSF55785">
    <property type="entry name" value="PYP-like sensor domain (PAS domain)"/>
    <property type="match status" value="1"/>
</dbReference>
<name>A0A2H4SE82_CORMI</name>
<dbReference type="InterPro" id="IPR013088">
    <property type="entry name" value="Znf_NHR/GATA"/>
</dbReference>
<dbReference type="GO" id="GO:0008270">
    <property type="term" value="F:zinc ion binding"/>
    <property type="evidence" value="ECO:0007669"/>
    <property type="project" value="UniProtKB-KW"/>
</dbReference>
<evidence type="ECO:0000256" key="1">
    <source>
        <dbReference type="ARBA" id="ARBA00022723"/>
    </source>
</evidence>
<dbReference type="InterPro" id="IPR051140">
    <property type="entry name" value="GATA_TF"/>
</dbReference>
<feature type="region of interest" description="Disordered" evidence="5">
    <location>
        <begin position="298"/>
        <end position="345"/>
    </location>
</feature>
<dbReference type="VEuPathDB" id="FungiDB:A9K55_007528"/>
<dbReference type="VEuPathDB" id="FungiDB:CCM_00072"/>
<dbReference type="InterPro" id="IPR013655">
    <property type="entry name" value="PAS_fold_3"/>
</dbReference>
<keyword evidence="1" id="KW-0479">Metal-binding</keyword>
<dbReference type="NCBIfam" id="TIGR00229">
    <property type="entry name" value="sensory_box"/>
    <property type="match status" value="1"/>
</dbReference>
<evidence type="ECO:0000313" key="9">
    <source>
        <dbReference type="Proteomes" id="UP000323067"/>
    </source>
</evidence>
<keyword evidence="3" id="KW-0862">Zinc</keyword>
<dbReference type="PROSITE" id="PS00344">
    <property type="entry name" value="GATA_ZN_FINGER_1"/>
    <property type="match status" value="1"/>
</dbReference>
<dbReference type="CDD" id="cd00202">
    <property type="entry name" value="ZnF_GATA"/>
    <property type="match status" value="1"/>
</dbReference>
<dbReference type="CDD" id="cd00130">
    <property type="entry name" value="PAS"/>
    <property type="match status" value="1"/>
</dbReference>
<dbReference type="Gene3D" id="3.30.450.20">
    <property type="entry name" value="PAS domain"/>
    <property type="match status" value="1"/>
</dbReference>
<dbReference type="OMA" id="HTDTIEM"/>
<evidence type="ECO:0000259" key="7">
    <source>
        <dbReference type="PROSITE" id="PS50114"/>
    </source>
</evidence>
<dbReference type="InterPro" id="IPR000679">
    <property type="entry name" value="Znf_GATA"/>
</dbReference>
<dbReference type="OrthoDB" id="2162994at2759"/>
<dbReference type="GO" id="GO:0006355">
    <property type="term" value="P:regulation of DNA-templated transcription"/>
    <property type="evidence" value="ECO:0007669"/>
    <property type="project" value="InterPro"/>
</dbReference>
<keyword evidence="2 4" id="KW-0863">Zinc-finger</keyword>
<organism evidence="8 9">
    <name type="scientific">Cordyceps militaris</name>
    <name type="common">Caterpillar fungus</name>
    <name type="synonym">Clavaria militaris</name>
    <dbReference type="NCBI Taxonomy" id="73501"/>
    <lineage>
        <taxon>Eukaryota</taxon>
        <taxon>Fungi</taxon>
        <taxon>Dikarya</taxon>
        <taxon>Ascomycota</taxon>
        <taxon>Pezizomycotina</taxon>
        <taxon>Sordariomycetes</taxon>
        <taxon>Hypocreomycetidae</taxon>
        <taxon>Hypocreales</taxon>
        <taxon>Cordycipitaceae</taxon>
        <taxon>Cordyceps</taxon>
    </lineage>
</organism>
<evidence type="ECO:0000259" key="6">
    <source>
        <dbReference type="PROSITE" id="PS50112"/>
    </source>
</evidence>
<dbReference type="SUPFAM" id="SSF57716">
    <property type="entry name" value="Glucocorticoid receptor-like (DNA-binding domain)"/>
    <property type="match status" value="1"/>
</dbReference>
<evidence type="ECO:0000256" key="5">
    <source>
        <dbReference type="SAM" id="MobiDB-lite"/>
    </source>
</evidence>
<feature type="domain" description="PAS" evidence="6">
    <location>
        <begin position="144"/>
        <end position="214"/>
    </location>
</feature>
<accession>A0A2H4SE82</accession>
<dbReference type="SMART" id="SM00091">
    <property type="entry name" value="PAS"/>
    <property type="match status" value="1"/>
</dbReference>
<dbReference type="Pfam" id="PF08447">
    <property type="entry name" value="PAS_3"/>
    <property type="match status" value="1"/>
</dbReference>